<dbReference type="EMBL" id="AWWV01012936">
    <property type="protein sequence ID" value="OMO63495.1"/>
    <property type="molecule type" value="Genomic_DNA"/>
</dbReference>
<proteinExistence type="predicted"/>
<keyword evidence="2" id="KW-1185">Reference proteome</keyword>
<evidence type="ECO:0000313" key="2">
    <source>
        <dbReference type="Proteomes" id="UP000188268"/>
    </source>
</evidence>
<organism evidence="1 2">
    <name type="scientific">Corchorus capsularis</name>
    <name type="common">Jute</name>
    <dbReference type="NCBI Taxonomy" id="210143"/>
    <lineage>
        <taxon>Eukaryota</taxon>
        <taxon>Viridiplantae</taxon>
        <taxon>Streptophyta</taxon>
        <taxon>Embryophyta</taxon>
        <taxon>Tracheophyta</taxon>
        <taxon>Spermatophyta</taxon>
        <taxon>Magnoliopsida</taxon>
        <taxon>eudicotyledons</taxon>
        <taxon>Gunneridae</taxon>
        <taxon>Pentapetalae</taxon>
        <taxon>rosids</taxon>
        <taxon>malvids</taxon>
        <taxon>Malvales</taxon>
        <taxon>Malvaceae</taxon>
        <taxon>Grewioideae</taxon>
        <taxon>Apeibeae</taxon>
        <taxon>Corchorus</taxon>
    </lineage>
</organism>
<sequence>DLSTVDGKLVRANKEFDFAEEIVYNPLQTPVM</sequence>
<dbReference type="AlphaFoldDB" id="A0A1R3GZE8"/>
<feature type="non-terminal residue" evidence="1">
    <location>
        <position position="1"/>
    </location>
</feature>
<evidence type="ECO:0000313" key="1">
    <source>
        <dbReference type="EMBL" id="OMO63495.1"/>
    </source>
</evidence>
<protein>
    <submittedName>
        <fullName evidence="1">Uncharacterized protein</fullName>
    </submittedName>
</protein>
<dbReference type="Proteomes" id="UP000188268">
    <property type="component" value="Unassembled WGS sequence"/>
</dbReference>
<name>A0A1R3GZE8_COCAP</name>
<dbReference type="Gramene" id="OMO63495">
    <property type="protein sequence ID" value="OMO63495"/>
    <property type="gene ID" value="CCACVL1_22398"/>
</dbReference>
<feature type="non-terminal residue" evidence="1">
    <location>
        <position position="32"/>
    </location>
</feature>
<accession>A0A1R3GZE8</accession>
<reference evidence="1 2" key="1">
    <citation type="submission" date="2013-09" db="EMBL/GenBank/DDBJ databases">
        <title>Corchorus capsularis genome sequencing.</title>
        <authorList>
            <person name="Alam M."/>
            <person name="Haque M.S."/>
            <person name="Islam M.S."/>
            <person name="Emdad E.M."/>
            <person name="Islam M.M."/>
            <person name="Ahmed B."/>
            <person name="Halim A."/>
            <person name="Hossen Q.M.M."/>
            <person name="Hossain M.Z."/>
            <person name="Ahmed R."/>
            <person name="Khan M.M."/>
            <person name="Islam R."/>
            <person name="Rashid M.M."/>
            <person name="Khan S.A."/>
            <person name="Rahman M.S."/>
            <person name="Alam M."/>
        </authorList>
    </citation>
    <scope>NUCLEOTIDE SEQUENCE [LARGE SCALE GENOMIC DNA]</scope>
    <source>
        <strain evidence="2">cv. CVL-1</strain>
        <tissue evidence="1">Whole seedling</tissue>
    </source>
</reference>
<gene>
    <name evidence="1" type="ORF">CCACVL1_22398</name>
</gene>
<comment type="caution">
    <text evidence="1">The sequence shown here is derived from an EMBL/GenBank/DDBJ whole genome shotgun (WGS) entry which is preliminary data.</text>
</comment>